<proteinExistence type="predicted"/>
<dbReference type="RefSeq" id="WP_262992068.1">
    <property type="nucleotide sequence ID" value="NZ_JAOTJC010000004.1"/>
</dbReference>
<dbReference type="Proteomes" id="UP001209257">
    <property type="component" value="Unassembled WGS sequence"/>
</dbReference>
<evidence type="ECO:0000313" key="2">
    <source>
        <dbReference type="Proteomes" id="UP001209257"/>
    </source>
</evidence>
<reference evidence="2" key="1">
    <citation type="submission" date="2023-07" db="EMBL/GenBank/DDBJ databases">
        <title>Study on multiphase classification of strain Alteromonas salexigens isolated from the Yellow Sea.</title>
        <authorList>
            <person name="Sun L."/>
        </authorList>
    </citation>
    <scope>NUCLEOTIDE SEQUENCE [LARGE SCALE GENOMIC DNA]</scope>
    <source>
        <strain evidence="2">ASW11-19</strain>
    </source>
</reference>
<gene>
    <name evidence="1" type="ORF">OCL06_01995</name>
</gene>
<keyword evidence="2" id="KW-1185">Reference proteome</keyword>
<accession>A0ABT2VK35</accession>
<dbReference type="SUPFAM" id="SSF63829">
    <property type="entry name" value="Calcium-dependent phosphotriesterase"/>
    <property type="match status" value="1"/>
</dbReference>
<organism evidence="1 2">
    <name type="scientific">Alteromonas salexigens</name>
    <dbReference type="NCBI Taxonomy" id="2982530"/>
    <lineage>
        <taxon>Bacteria</taxon>
        <taxon>Pseudomonadati</taxon>
        <taxon>Pseudomonadota</taxon>
        <taxon>Gammaproteobacteria</taxon>
        <taxon>Alteromonadales</taxon>
        <taxon>Alteromonadaceae</taxon>
        <taxon>Alteromonas/Salinimonas group</taxon>
        <taxon>Alteromonas</taxon>
    </lineage>
</organism>
<sequence length="237" mass="26508">MSERAYSINDSGNAATVFTVDASARIVDTHTLAEGNYDWESITASPQHLYIGDIGNNKGTRKRLTIEKLNRESFDHEATLHIRYARNTPSHNVPYAHDYDAEAMVWHDNRLRIFSKSWATRKAHVYEVNTDLLQQELTAVATIEGLPGVITGADWDDGRQHYVVVGYASDPFGNFDTFLAEVSAQFNVLNVWSLPDYDQVEGVCAAADGSYWVTQEATENQPALLFTVHSPTPITKK</sequence>
<evidence type="ECO:0008006" key="3">
    <source>
        <dbReference type="Google" id="ProtNLM"/>
    </source>
</evidence>
<name>A0ABT2VK35_9ALTE</name>
<dbReference type="EMBL" id="JAOTJC010000004">
    <property type="protein sequence ID" value="MCU7553365.1"/>
    <property type="molecule type" value="Genomic_DNA"/>
</dbReference>
<protein>
    <recommendedName>
        <fullName evidence="3">WD40 repeat domain-containing protein</fullName>
    </recommendedName>
</protein>
<evidence type="ECO:0000313" key="1">
    <source>
        <dbReference type="EMBL" id="MCU7553365.1"/>
    </source>
</evidence>
<comment type="caution">
    <text evidence="1">The sequence shown here is derived from an EMBL/GenBank/DDBJ whole genome shotgun (WGS) entry which is preliminary data.</text>
</comment>